<accession>A0A834X685</accession>
<organism evidence="1 2">
    <name type="scientific">Senna tora</name>
    <dbReference type="NCBI Taxonomy" id="362788"/>
    <lineage>
        <taxon>Eukaryota</taxon>
        <taxon>Viridiplantae</taxon>
        <taxon>Streptophyta</taxon>
        <taxon>Embryophyta</taxon>
        <taxon>Tracheophyta</taxon>
        <taxon>Spermatophyta</taxon>
        <taxon>Magnoliopsida</taxon>
        <taxon>eudicotyledons</taxon>
        <taxon>Gunneridae</taxon>
        <taxon>Pentapetalae</taxon>
        <taxon>rosids</taxon>
        <taxon>fabids</taxon>
        <taxon>Fabales</taxon>
        <taxon>Fabaceae</taxon>
        <taxon>Caesalpinioideae</taxon>
        <taxon>Cassia clade</taxon>
        <taxon>Senna</taxon>
    </lineage>
</organism>
<gene>
    <name evidence="1" type="ORF">G2W53_007483</name>
</gene>
<evidence type="ECO:0000313" key="2">
    <source>
        <dbReference type="Proteomes" id="UP000634136"/>
    </source>
</evidence>
<dbReference type="Proteomes" id="UP000634136">
    <property type="component" value="Unassembled WGS sequence"/>
</dbReference>
<proteinExistence type="predicted"/>
<keyword evidence="2" id="KW-1185">Reference proteome</keyword>
<protein>
    <submittedName>
        <fullName evidence="1">Uncharacterized protein</fullName>
    </submittedName>
</protein>
<comment type="caution">
    <text evidence="1">The sequence shown here is derived from an EMBL/GenBank/DDBJ whole genome shotgun (WGS) entry which is preliminary data.</text>
</comment>
<name>A0A834X685_9FABA</name>
<dbReference type="AlphaFoldDB" id="A0A834X685"/>
<sequence length="58" mass="6714">MGHRLKVAYLSAILSPTWVPVVMEALPARWPKWGETMVSEGMRTRIEVVFDTCYFLKD</sequence>
<dbReference type="EMBL" id="JAAIUW010000003">
    <property type="protein sequence ID" value="KAF7839001.1"/>
    <property type="molecule type" value="Genomic_DNA"/>
</dbReference>
<evidence type="ECO:0000313" key="1">
    <source>
        <dbReference type="EMBL" id="KAF7839001.1"/>
    </source>
</evidence>
<reference evidence="1" key="1">
    <citation type="submission" date="2020-09" db="EMBL/GenBank/DDBJ databases">
        <title>Genome-Enabled Discovery of Anthraquinone Biosynthesis in Senna tora.</title>
        <authorList>
            <person name="Kang S.-H."/>
            <person name="Pandey R.P."/>
            <person name="Lee C.-M."/>
            <person name="Sim J.-S."/>
            <person name="Jeong J.-T."/>
            <person name="Choi B.-S."/>
            <person name="Jung M."/>
            <person name="Ginzburg D."/>
            <person name="Zhao K."/>
            <person name="Won S.Y."/>
            <person name="Oh T.-J."/>
            <person name="Yu Y."/>
            <person name="Kim N.-H."/>
            <person name="Lee O.R."/>
            <person name="Lee T.-H."/>
            <person name="Bashyal P."/>
            <person name="Kim T.-S."/>
            <person name="Lee W.-H."/>
            <person name="Kawkins C."/>
            <person name="Kim C.-K."/>
            <person name="Kim J.S."/>
            <person name="Ahn B.O."/>
            <person name="Rhee S.Y."/>
            <person name="Sohng J.K."/>
        </authorList>
    </citation>
    <scope>NUCLEOTIDE SEQUENCE</scope>
    <source>
        <tissue evidence="1">Leaf</tissue>
    </source>
</reference>